<protein>
    <submittedName>
        <fullName evidence="11">Acyl-CoA dehydrogenase</fullName>
    </submittedName>
</protein>
<dbReference type="Gene3D" id="1.20.140.10">
    <property type="entry name" value="Butyryl-CoA Dehydrogenase, subunit A, domain 3"/>
    <property type="match status" value="1"/>
</dbReference>
<evidence type="ECO:0000256" key="7">
    <source>
        <dbReference type="RuleBase" id="RU362125"/>
    </source>
</evidence>
<accession>A0A1M7KHE8</accession>
<dbReference type="InterPro" id="IPR046373">
    <property type="entry name" value="Acyl-CoA_Oxase/DH_mid-dom_sf"/>
</dbReference>
<dbReference type="InterPro" id="IPR006091">
    <property type="entry name" value="Acyl-CoA_Oxase/DH_mid-dom"/>
</dbReference>
<dbReference type="InterPro" id="IPR009100">
    <property type="entry name" value="AcylCoA_DH/oxidase_NM_dom_sf"/>
</dbReference>
<name>A0A1M7KHE8_9ACTN</name>
<dbReference type="InterPro" id="IPR009075">
    <property type="entry name" value="AcylCo_DH/oxidase_C"/>
</dbReference>
<comment type="cofactor">
    <cofactor evidence="1 7">
        <name>FAD</name>
        <dbReference type="ChEBI" id="CHEBI:57692"/>
    </cofactor>
</comment>
<dbReference type="OrthoDB" id="8876745at2"/>
<dbReference type="EMBL" id="FRCS01000001">
    <property type="protein sequence ID" value="SHM64791.1"/>
    <property type="molecule type" value="Genomic_DNA"/>
</dbReference>
<dbReference type="STRING" id="134849.SAMN05443668_1011133"/>
<dbReference type="Pfam" id="PF02770">
    <property type="entry name" value="Acyl-CoA_dh_M"/>
    <property type="match status" value="1"/>
</dbReference>
<feature type="domain" description="Acyl-CoA oxidase/dehydrogenase middle" evidence="9">
    <location>
        <begin position="134"/>
        <end position="216"/>
    </location>
</feature>
<dbReference type="PANTHER" id="PTHR48083:SF13">
    <property type="entry name" value="ACYL-COA DEHYDROGENASE FAMILY MEMBER 11"/>
    <property type="match status" value="1"/>
</dbReference>
<keyword evidence="4 7" id="KW-0285">Flavoprotein</keyword>
<evidence type="ECO:0000256" key="6">
    <source>
        <dbReference type="ARBA" id="ARBA00023002"/>
    </source>
</evidence>
<dbReference type="RefSeq" id="WP_073252059.1">
    <property type="nucleotide sequence ID" value="NZ_FRCS01000001.1"/>
</dbReference>
<dbReference type="GO" id="GO:0033539">
    <property type="term" value="P:fatty acid beta-oxidation using acyl-CoA dehydrogenase"/>
    <property type="evidence" value="ECO:0007669"/>
    <property type="project" value="TreeGrafter"/>
</dbReference>
<evidence type="ECO:0000259" key="10">
    <source>
        <dbReference type="Pfam" id="PF02771"/>
    </source>
</evidence>
<dbReference type="Gene3D" id="2.40.110.10">
    <property type="entry name" value="Butyryl-CoA Dehydrogenase, subunit A, domain 2"/>
    <property type="match status" value="1"/>
</dbReference>
<evidence type="ECO:0000256" key="2">
    <source>
        <dbReference type="ARBA" id="ARBA00009347"/>
    </source>
</evidence>
<gene>
    <name evidence="11" type="ORF">SAMN05443668_1011133</name>
</gene>
<organism evidence="11 12">
    <name type="scientific">Cryptosporangium aurantiacum</name>
    <dbReference type="NCBI Taxonomy" id="134849"/>
    <lineage>
        <taxon>Bacteria</taxon>
        <taxon>Bacillati</taxon>
        <taxon>Actinomycetota</taxon>
        <taxon>Actinomycetes</taxon>
        <taxon>Cryptosporangiales</taxon>
        <taxon>Cryptosporangiaceae</taxon>
        <taxon>Cryptosporangium</taxon>
    </lineage>
</organism>
<feature type="domain" description="Acyl-CoA dehydrogenase/oxidase C-terminal" evidence="8">
    <location>
        <begin position="248"/>
        <end position="397"/>
    </location>
</feature>
<evidence type="ECO:0000259" key="8">
    <source>
        <dbReference type="Pfam" id="PF00441"/>
    </source>
</evidence>
<keyword evidence="12" id="KW-1185">Reference proteome</keyword>
<dbReference type="Gene3D" id="1.10.540.10">
    <property type="entry name" value="Acyl-CoA dehydrogenase/oxidase, N-terminal domain"/>
    <property type="match status" value="1"/>
</dbReference>
<feature type="domain" description="Acyl-CoA dehydrogenase/oxidase N-terminal" evidence="10">
    <location>
        <begin position="10"/>
        <end position="130"/>
    </location>
</feature>
<keyword evidence="6 7" id="KW-0560">Oxidoreductase</keyword>
<evidence type="ECO:0000256" key="4">
    <source>
        <dbReference type="ARBA" id="ARBA00022630"/>
    </source>
</evidence>
<dbReference type="Pfam" id="PF00441">
    <property type="entry name" value="Acyl-CoA_dh_1"/>
    <property type="match status" value="1"/>
</dbReference>
<proteinExistence type="inferred from homology"/>
<dbReference type="SUPFAM" id="SSF56645">
    <property type="entry name" value="Acyl-CoA dehydrogenase NM domain-like"/>
    <property type="match status" value="1"/>
</dbReference>
<dbReference type="FunFam" id="2.40.110.10:FF:000002">
    <property type="entry name" value="Acyl-CoA dehydrogenase fadE12"/>
    <property type="match status" value="1"/>
</dbReference>
<comment type="similarity">
    <text evidence="2 7">Belongs to the acyl-CoA dehydrogenase family.</text>
</comment>
<dbReference type="PANTHER" id="PTHR48083">
    <property type="entry name" value="MEDIUM-CHAIN SPECIFIC ACYL-COA DEHYDROGENASE, MITOCHONDRIAL-RELATED"/>
    <property type="match status" value="1"/>
</dbReference>
<keyword evidence="5 7" id="KW-0274">FAD</keyword>
<comment type="subunit">
    <text evidence="3">Homodimer.</text>
</comment>
<dbReference type="GO" id="GO:0003995">
    <property type="term" value="F:acyl-CoA dehydrogenase activity"/>
    <property type="evidence" value="ECO:0007669"/>
    <property type="project" value="TreeGrafter"/>
</dbReference>
<reference evidence="11 12" key="1">
    <citation type="submission" date="2016-11" db="EMBL/GenBank/DDBJ databases">
        <authorList>
            <person name="Jaros S."/>
            <person name="Januszkiewicz K."/>
            <person name="Wedrychowicz H."/>
        </authorList>
    </citation>
    <scope>NUCLEOTIDE SEQUENCE [LARGE SCALE GENOMIC DNA]</scope>
    <source>
        <strain evidence="11 12">DSM 46144</strain>
    </source>
</reference>
<evidence type="ECO:0000256" key="1">
    <source>
        <dbReference type="ARBA" id="ARBA00001974"/>
    </source>
</evidence>
<evidence type="ECO:0000259" key="9">
    <source>
        <dbReference type="Pfam" id="PF02770"/>
    </source>
</evidence>
<dbReference type="InterPro" id="IPR036250">
    <property type="entry name" value="AcylCo_DH-like_C"/>
</dbReference>
<evidence type="ECO:0000256" key="5">
    <source>
        <dbReference type="ARBA" id="ARBA00022827"/>
    </source>
</evidence>
<evidence type="ECO:0000256" key="3">
    <source>
        <dbReference type="ARBA" id="ARBA00011738"/>
    </source>
</evidence>
<dbReference type="GO" id="GO:0050660">
    <property type="term" value="F:flavin adenine dinucleotide binding"/>
    <property type="evidence" value="ECO:0007669"/>
    <property type="project" value="InterPro"/>
</dbReference>
<dbReference type="Proteomes" id="UP000184440">
    <property type="component" value="Unassembled WGS sequence"/>
</dbReference>
<evidence type="ECO:0000313" key="11">
    <source>
        <dbReference type="EMBL" id="SHM64791.1"/>
    </source>
</evidence>
<dbReference type="InterPro" id="IPR037069">
    <property type="entry name" value="AcylCoA_DH/ox_N_sf"/>
</dbReference>
<dbReference type="InterPro" id="IPR050741">
    <property type="entry name" value="Acyl-CoA_dehydrogenase"/>
</dbReference>
<dbReference type="SUPFAM" id="SSF47203">
    <property type="entry name" value="Acyl-CoA dehydrogenase C-terminal domain-like"/>
    <property type="match status" value="1"/>
</dbReference>
<dbReference type="GO" id="GO:0005737">
    <property type="term" value="C:cytoplasm"/>
    <property type="evidence" value="ECO:0007669"/>
    <property type="project" value="TreeGrafter"/>
</dbReference>
<dbReference type="AlphaFoldDB" id="A0A1M7KHE8"/>
<evidence type="ECO:0000313" key="12">
    <source>
        <dbReference type="Proteomes" id="UP000184440"/>
    </source>
</evidence>
<dbReference type="InterPro" id="IPR013786">
    <property type="entry name" value="AcylCoA_DH/ox_N"/>
</dbReference>
<sequence length="434" mass="48003">MAWDFETDPEYQAKLDWADTFVREEVEPLDLQWPGLQFTALEGDRKRVIDPLKDEVRRQGLWATHLTPELGGQGFGQVKLALLNEILGRASWAPIVFGCQAPDTGNAEIIAHYGTPEQKDRYLQPLLNGEIFSCYSMTEAEGGADPTQFTTTAVKDGDEWVINGLKYFSSNARTASFFIVMAVTNPDISAYQGMSMFLVPADTPGINILRNTGLAMDAGDEEGTHALIQYEDVRVPADAVLGGEGQAFAIAQTRLGGGRIHHAMRTIGQAQKALDMLCERALSRRTQGTLIAEKQFVQGYIADSYAQLLQFRLMVLYTAWTIDKYNDYRKVRKDIAAVKATMPTVLHDIAWRAVQVHGALGVSNEMPLFQQVLGASVMGLADGPTEVHKVTVARQVLRNYKPSDDLWPTQHLPKRTAAAQAKYAALLEREAGNE</sequence>
<dbReference type="Pfam" id="PF02771">
    <property type="entry name" value="Acyl-CoA_dh_N"/>
    <property type="match status" value="1"/>
</dbReference>